<dbReference type="SUPFAM" id="SSF49785">
    <property type="entry name" value="Galactose-binding domain-like"/>
    <property type="match status" value="1"/>
</dbReference>
<dbReference type="STRING" id="408015.SXIM_21450"/>
<dbReference type="Gene3D" id="2.60.120.260">
    <property type="entry name" value="Galactose-binding domain-like"/>
    <property type="match status" value="1"/>
</dbReference>
<accession>A0A0F7FTV5</accession>
<protein>
    <submittedName>
        <fullName evidence="3">Membrane protein</fullName>
    </submittedName>
</protein>
<proteinExistence type="predicted"/>
<reference evidence="3" key="1">
    <citation type="submission" date="2019-08" db="EMBL/GenBank/DDBJ databases">
        <title>Complete genome sequence of a mangrove-derived Streptomyces xiamenensis.</title>
        <authorList>
            <person name="Xu J."/>
        </authorList>
    </citation>
    <scope>NUCLEOTIDE SEQUENCE</scope>
    <source>
        <strain evidence="3">318</strain>
    </source>
</reference>
<dbReference type="KEGG" id="sxi:SXIM_21450"/>
<evidence type="ECO:0000313" key="3">
    <source>
        <dbReference type="EMBL" id="AKG43529.1"/>
    </source>
</evidence>
<feature type="transmembrane region" description="Helical" evidence="2">
    <location>
        <begin position="234"/>
        <end position="252"/>
    </location>
</feature>
<dbReference type="PATRIC" id="fig|408015.6.peg.2177"/>
<evidence type="ECO:0000256" key="2">
    <source>
        <dbReference type="SAM" id="Phobius"/>
    </source>
</evidence>
<keyword evidence="2" id="KW-0472">Membrane</keyword>
<dbReference type="InterPro" id="IPR008979">
    <property type="entry name" value="Galactose-bd-like_sf"/>
</dbReference>
<feature type="region of interest" description="Disordered" evidence="1">
    <location>
        <begin position="31"/>
        <end position="122"/>
    </location>
</feature>
<dbReference type="NCBIfam" id="NF047619">
    <property type="entry name" value="NADase_discoid"/>
    <property type="match status" value="1"/>
</dbReference>
<feature type="compositionally biased region" description="Low complexity" evidence="1">
    <location>
        <begin position="58"/>
        <end position="70"/>
    </location>
</feature>
<keyword evidence="2" id="KW-0812">Transmembrane</keyword>
<keyword evidence="4" id="KW-1185">Reference proteome</keyword>
<feature type="compositionally biased region" description="Basic and acidic residues" evidence="1">
    <location>
        <begin position="106"/>
        <end position="122"/>
    </location>
</feature>
<feature type="compositionally biased region" description="Low complexity" evidence="1">
    <location>
        <begin position="37"/>
        <end position="49"/>
    </location>
</feature>
<dbReference type="RefSeq" id="WP_046723737.1">
    <property type="nucleotide sequence ID" value="NZ_CP009922.3"/>
</dbReference>
<keyword evidence="2" id="KW-1133">Transmembrane helix</keyword>
<organism evidence="3 4">
    <name type="scientific">Streptomyces xiamenensis</name>
    <dbReference type="NCBI Taxonomy" id="408015"/>
    <lineage>
        <taxon>Bacteria</taxon>
        <taxon>Bacillati</taxon>
        <taxon>Actinomycetota</taxon>
        <taxon>Actinomycetes</taxon>
        <taxon>Kitasatosporales</taxon>
        <taxon>Streptomycetaceae</taxon>
        <taxon>Streptomyces</taxon>
    </lineage>
</organism>
<gene>
    <name evidence="3" type="ORF">SXIM_21450</name>
</gene>
<sequence length="416" mass="44714">MSTLNCADCGTRAEPGQAFCEACGAVLSWREKQGGDASPRAAEAAVGAAMLGTEDTTGRVARGGTATASRLGKGADGADDAPHPDDTPTPPVGTDVSPMEHPGPPRQREPSRAETDQESARRARELLVPVTEPAAPAEVPEAVAPTLPGRPAAARQQVRGPGQEADTEGGVPCRWCGIHNRPDRHYCARCAMPMVVEQRDDERLPWWRRLLDSSSREAPWAGDRPRLNRSFGHIMKWVALGLVAVLAIFLIVRIPDGVQATRDHFAKRAPVYPDSVDASRSFQDHGPELAFDTLSNTWWGPGVSHAGEGEWIEARFTNPTDLLDMVITPGVSTRAADLNESALPRLLEVTVTRADGSEATHEVSLDQGAGGQLRKLRAKEVVQIRFTLVAAHGASQEKQVAIAEIEFFGRSTDGLF</sequence>
<dbReference type="InterPro" id="IPR057561">
    <property type="entry name" value="NADase_transloc"/>
</dbReference>
<name>A0A0F7FTV5_9ACTN</name>
<dbReference type="Proteomes" id="UP000034034">
    <property type="component" value="Chromosome"/>
</dbReference>
<dbReference type="AlphaFoldDB" id="A0A0F7FTV5"/>
<evidence type="ECO:0000256" key="1">
    <source>
        <dbReference type="SAM" id="MobiDB-lite"/>
    </source>
</evidence>
<dbReference type="HOGENOM" id="CLU_033809_1_0_11"/>
<evidence type="ECO:0000313" key="4">
    <source>
        <dbReference type="Proteomes" id="UP000034034"/>
    </source>
</evidence>
<dbReference type="EMBL" id="CP009922">
    <property type="protein sequence ID" value="AKG43529.1"/>
    <property type="molecule type" value="Genomic_DNA"/>
</dbReference>